<keyword evidence="1" id="KW-1133">Transmembrane helix</keyword>
<dbReference type="EMBL" id="KQ001653">
    <property type="protein sequence ID" value="KJP89266.1"/>
    <property type="molecule type" value="Genomic_DNA"/>
</dbReference>
<gene>
    <name evidence="2" type="ORF">AK88_01144</name>
</gene>
<name>A0A0D9QTU5_PLAFR</name>
<dbReference type="AlphaFoldDB" id="A0A0D9QTU5"/>
<reference evidence="2 3" key="1">
    <citation type="submission" date="2014-03" db="EMBL/GenBank/DDBJ databases">
        <title>The Genome Sequence of Plasmodium fragile nilgiri.</title>
        <authorList>
            <consortium name="The Broad Institute Genomics Platform"/>
            <consortium name="The Broad Institute Genome Sequencing Center for Infectious Disease"/>
            <person name="Neafsey D."/>
            <person name="Duraisingh M."/>
            <person name="Young S.K."/>
            <person name="Zeng Q."/>
            <person name="Gargeya S."/>
            <person name="Abouelleil A."/>
            <person name="Alvarado L."/>
            <person name="Chapman S.B."/>
            <person name="Gainer-Dewar J."/>
            <person name="Goldberg J."/>
            <person name="Griggs A."/>
            <person name="Gujja S."/>
            <person name="Hansen M."/>
            <person name="Howarth C."/>
            <person name="Imamovic A."/>
            <person name="Larimer J."/>
            <person name="Pearson M."/>
            <person name="Poon T.W."/>
            <person name="Priest M."/>
            <person name="Roberts A."/>
            <person name="Saif S."/>
            <person name="Shea T."/>
            <person name="Sykes S."/>
            <person name="Wortman J."/>
            <person name="Nusbaum C."/>
            <person name="Birren B."/>
        </authorList>
    </citation>
    <scope>NUCLEOTIDE SEQUENCE [LARGE SCALE GENOMIC DNA]</scope>
    <source>
        <strain evidence="3">nilgiri</strain>
    </source>
</reference>
<dbReference type="Proteomes" id="UP000054561">
    <property type="component" value="Unassembled WGS sequence"/>
</dbReference>
<keyword evidence="3" id="KW-1185">Reference proteome</keyword>
<dbReference type="GeneID" id="24266458"/>
<keyword evidence="1" id="KW-0472">Membrane</keyword>
<evidence type="ECO:0000313" key="2">
    <source>
        <dbReference type="EMBL" id="KJP89266.1"/>
    </source>
</evidence>
<evidence type="ECO:0000256" key="1">
    <source>
        <dbReference type="SAM" id="Phobius"/>
    </source>
</evidence>
<organism evidence="2 3">
    <name type="scientific">Plasmodium fragile</name>
    <dbReference type="NCBI Taxonomy" id="5857"/>
    <lineage>
        <taxon>Eukaryota</taxon>
        <taxon>Sar</taxon>
        <taxon>Alveolata</taxon>
        <taxon>Apicomplexa</taxon>
        <taxon>Aconoidasida</taxon>
        <taxon>Haemosporida</taxon>
        <taxon>Plasmodiidae</taxon>
        <taxon>Plasmodium</taxon>
        <taxon>Plasmodium (Plasmodium)</taxon>
    </lineage>
</organism>
<protein>
    <submittedName>
        <fullName evidence="2">Uncharacterized protein</fullName>
    </submittedName>
</protein>
<feature type="transmembrane region" description="Helical" evidence="1">
    <location>
        <begin position="26"/>
        <end position="45"/>
    </location>
</feature>
<dbReference type="RefSeq" id="XP_012334205.1">
    <property type="nucleotide sequence ID" value="XM_012478782.1"/>
</dbReference>
<dbReference type="OrthoDB" id="370029at2759"/>
<evidence type="ECO:0000313" key="3">
    <source>
        <dbReference type="Proteomes" id="UP000054561"/>
    </source>
</evidence>
<sequence>MNSIKDKLTKEVKNFKRTALLRGSPAFRISVWFSGMTLGLAWILISEYNNPKSNNVFIKKKEADFFTREEIEKWNKPYYSKGDYNTVVMDSNMTADEKRKHILKGINNAK</sequence>
<proteinExistence type="predicted"/>
<keyword evidence="1" id="KW-0812">Transmembrane</keyword>
<dbReference type="VEuPathDB" id="PlasmoDB:AK88_01144"/>
<dbReference type="Pfam" id="PF23523">
    <property type="entry name" value="Microp_apicomplexa_13"/>
    <property type="match status" value="1"/>
</dbReference>
<dbReference type="InterPro" id="IPR056352">
    <property type="entry name" value="Microp_apicomplexa_13"/>
</dbReference>
<dbReference type="OMA" id="WILISEY"/>
<accession>A0A0D9QTU5</accession>